<dbReference type="eggNOG" id="ENOG5033ZWK">
    <property type="taxonomic scope" value="Bacteria"/>
</dbReference>
<sequence length="109" mass="11787">MKISIKLQSVVISSLILCSPLTFAADTIWIAGTTHKGTVTVPIENGPNVVWKCDGTVCRMSGPWGNQLSIDSCQSLVSRIGKITFYKNSAGKIWTKNSKELAECNQAAK</sequence>
<evidence type="ECO:0000256" key="1">
    <source>
        <dbReference type="SAM" id="SignalP"/>
    </source>
</evidence>
<keyword evidence="1" id="KW-0732">Signal</keyword>
<feature type="signal peptide" evidence="1">
    <location>
        <begin position="1"/>
        <end position="24"/>
    </location>
</feature>
<feature type="chain" id="PRO_5004136010" description="SRCR domain-containing protein" evidence="1">
    <location>
        <begin position="25"/>
        <end position="109"/>
    </location>
</feature>
<dbReference type="Pfam" id="PF26624">
    <property type="entry name" value="DUF8200"/>
    <property type="match status" value="1"/>
</dbReference>
<keyword evidence="3" id="KW-1185">Reference proteome</keyword>
<gene>
    <name evidence="2" type="ORF">F964_02275</name>
</gene>
<accession>N8WZP2</accession>
<dbReference type="PATRIC" id="fig|1217656.3.peg.2223"/>
<name>N8WZP2_ACIGI</name>
<evidence type="ECO:0008006" key="4">
    <source>
        <dbReference type="Google" id="ProtNLM"/>
    </source>
</evidence>
<evidence type="ECO:0000313" key="3">
    <source>
        <dbReference type="Proteomes" id="UP000013148"/>
    </source>
</evidence>
<comment type="caution">
    <text evidence="2">The sequence shown here is derived from an EMBL/GenBank/DDBJ whole genome shotgun (WGS) entry which is preliminary data.</text>
</comment>
<proteinExistence type="predicted"/>
<dbReference type="RefSeq" id="WP_004820122.1">
    <property type="nucleotide sequence ID" value="NZ_KB849456.1"/>
</dbReference>
<dbReference type="EMBL" id="APPJ01000010">
    <property type="protein sequence ID" value="ENV17557.1"/>
    <property type="molecule type" value="Genomic_DNA"/>
</dbReference>
<evidence type="ECO:0000313" key="2">
    <source>
        <dbReference type="EMBL" id="ENV17557.1"/>
    </source>
</evidence>
<protein>
    <recommendedName>
        <fullName evidence="4">SRCR domain-containing protein</fullName>
    </recommendedName>
</protein>
<dbReference type="HOGENOM" id="CLU_2244032_0_0_6"/>
<reference evidence="2 3" key="1">
    <citation type="submission" date="2013-02" db="EMBL/GenBank/DDBJ databases">
        <title>The Genome Sequence of Acinetobacter guillouiae NIPH 991.</title>
        <authorList>
            <consortium name="The Broad Institute Genome Sequencing Platform"/>
            <consortium name="The Broad Institute Genome Sequencing Center for Infectious Disease"/>
            <person name="Cerqueira G."/>
            <person name="Feldgarden M."/>
            <person name="Courvalin P."/>
            <person name="Perichon B."/>
            <person name="Grillot-Courvalin C."/>
            <person name="Clermont D."/>
            <person name="Rocha E."/>
            <person name="Yoon E.-J."/>
            <person name="Nemec A."/>
            <person name="Walker B."/>
            <person name="Young S.K."/>
            <person name="Zeng Q."/>
            <person name="Gargeya S."/>
            <person name="Fitzgerald M."/>
            <person name="Haas B."/>
            <person name="Abouelleil A."/>
            <person name="Alvarado L."/>
            <person name="Arachchi H.M."/>
            <person name="Berlin A.M."/>
            <person name="Chapman S.B."/>
            <person name="Dewar J."/>
            <person name="Goldberg J."/>
            <person name="Griggs A."/>
            <person name="Gujja S."/>
            <person name="Hansen M."/>
            <person name="Howarth C."/>
            <person name="Imamovic A."/>
            <person name="Larimer J."/>
            <person name="McCowan C."/>
            <person name="Murphy C."/>
            <person name="Neiman D."/>
            <person name="Pearson M."/>
            <person name="Priest M."/>
            <person name="Roberts A."/>
            <person name="Saif S."/>
            <person name="Shea T."/>
            <person name="Sisk P."/>
            <person name="Sykes S."/>
            <person name="Wortman J."/>
            <person name="Nusbaum C."/>
            <person name="Birren B."/>
        </authorList>
    </citation>
    <scope>NUCLEOTIDE SEQUENCE [LARGE SCALE GENOMIC DNA]</scope>
    <source>
        <strain evidence="2 3">NIPH 991</strain>
    </source>
</reference>
<dbReference type="Proteomes" id="UP000013148">
    <property type="component" value="Unassembled WGS sequence"/>
</dbReference>
<dbReference type="InterPro" id="IPR058513">
    <property type="entry name" value="DUF8200"/>
</dbReference>
<dbReference type="AlphaFoldDB" id="N8WZP2"/>
<organism evidence="2 3">
    <name type="scientific">Acinetobacter guillouiae NIPH 991</name>
    <dbReference type="NCBI Taxonomy" id="1217656"/>
    <lineage>
        <taxon>Bacteria</taxon>
        <taxon>Pseudomonadati</taxon>
        <taxon>Pseudomonadota</taxon>
        <taxon>Gammaproteobacteria</taxon>
        <taxon>Moraxellales</taxon>
        <taxon>Moraxellaceae</taxon>
        <taxon>Acinetobacter</taxon>
    </lineage>
</organism>